<evidence type="ECO:0000256" key="1">
    <source>
        <dbReference type="SAM" id="MobiDB-lite"/>
    </source>
</evidence>
<dbReference type="Proteomes" id="UP001159405">
    <property type="component" value="Unassembled WGS sequence"/>
</dbReference>
<sequence length="118" mass="13426">MFKFLGYLTLPVEDKVTSHTADQPQKKRQKEVRGKRLINSVLVISMCWRRNEKRLERRANAAVKIQSEKTGGSSERTPDKFSDTYPEVLETSPKKEGKCSCENSCGEDGKLTEISRGF</sequence>
<reference evidence="2 3" key="1">
    <citation type="submission" date="2022-05" db="EMBL/GenBank/DDBJ databases">
        <authorList>
            <consortium name="Genoscope - CEA"/>
            <person name="William W."/>
        </authorList>
    </citation>
    <scope>NUCLEOTIDE SEQUENCE [LARGE SCALE GENOMIC DNA]</scope>
</reference>
<comment type="caution">
    <text evidence="2">The sequence shown here is derived from an EMBL/GenBank/DDBJ whole genome shotgun (WGS) entry which is preliminary data.</text>
</comment>
<accession>A0ABN8QFJ1</accession>
<organism evidence="2 3">
    <name type="scientific">Porites lobata</name>
    <dbReference type="NCBI Taxonomy" id="104759"/>
    <lineage>
        <taxon>Eukaryota</taxon>
        <taxon>Metazoa</taxon>
        <taxon>Cnidaria</taxon>
        <taxon>Anthozoa</taxon>
        <taxon>Hexacorallia</taxon>
        <taxon>Scleractinia</taxon>
        <taxon>Fungiina</taxon>
        <taxon>Poritidae</taxon>
        <taxon>Porites</taxon>
    </lineage>
</organism>
<evidence type="ECO:0000313" key="2">
    <source>
        <dbReference type="EMBL" id="CAH3161762.1"/>
    </source>
</evidence>
<dbReference type="EMBL" id="CALNXK010000121">
    <property type="protein sequence ID" value="CAH3161762.1"/>
    <property type="molecule type" value="Genomic_DNA"/>
</dbReference>
<protein>
    <submittedName>
        <fullName evidence="2">Uncharacterized protein</fullName>
    </submittedName>
</protein>
<feature type="region of interest" description="Disordered" evidence="1">
    <location>
        <begin position="62"/>
        <end position="87"/>
    </location>
</feature>
<proteinExistence type="predicted"/>
<keyword evidence="3" id="KW-1185">Reference proteome</keyword>
<gene>
    <name evidence="2" type="ORF">PLOB_00004989</name>
</gene>
<evidence type="ECO:0000313" key="3">
    <source>
        <dbReference type="Proteomes" id="UP001159405"/>
    </source>
</evidence>
<name>A0ABN8QFJ1_9CNID</name>